<protein>
    <submittedName>
        <fullName evidence="2">Uncharacterized protein</fullName>
    </submittedName>
</protein>
<keyword evidence="1" id="KW-0472">Membrane</keyword>
<dbReference type="HOGENOM" id="CLU_2230586_0_0_6"/>
<gene>
    <name evidence="2" type="ORF">F933_03330</name>
</gene>
<keyword evidence="1" id="KW-0812">Transmembrane</keyword>
<comment type="caution">
    <text evidence="2">The sequence shown here is derived from an EMBL/GenBank/DDBJ whole genome shotgun (WGS) entry which is preliminary data.</text>
</comment>
<accession>N9FDH7</accession>
<dbReference type="AlphaFoldDB" id="N9FDH7"/>
<feature type="transmembrane region" description="Helical" evidence="1">
    <location>
        <begin position="81"/>
        <end position="101"/>
    </location>
</feature>
<evidence type="ECO:0000313" key="3">
    <source>
        <dbReference type="Proteomes" id="UP000017670"/>
    </source>
</evidence>
<feature type="transmembrane region" description="Helical" evidence="1">
    <location>
        <begin position="51"/>
        <end position="69"/>
    </location>
</feature>
<organism evidence="2 3">
    <name type="scientific">Acinetobacter beijerinckii CIP 110307</name>
    <dbReference type="NCBI Taxonomy" id="1217648"/>
    <lineage>
        <taxon>Bacteria</taxon>
        <taxon>Pseudomonadati</taxon>
        <taxon>Pseudomonadota</taxon>
        <taxon>Gammaproteobacteria</taxon>
        <taxon>Moraxellales</taxon>
        <taxon>Moraxellaceae</taxon>
        <taxon>Acinetobacter</taxon>
    </lineage>
</organism>
<name>N9FDH7_9GAMM</name>
<sequence>MRQRNSNQKVQGSGLAVYAFTATTFMLLIAVSTASLYKDNPETPFNYGISAGWWLFGFSCVACVLYFCFANRKSEDFPYNMFKFLILPVISLIGVVGIYFLRAQL</sequence>
<dbReference type="EMBL" id="APQL01000013">
    <property type="protein sequence ID" value="ENW02924.1"/>
    <property type="molecule type" value="Genomic_DNA"/>
</dbReference>
<keyword evidence="3" id="KW-1185">Reference proteome</keyword>
<dbReference type="STRING" id="262668.GCA_000931715_00096"/>
<dbReference type="PATRIC" id="fig|1217648.3.peg.3240"/>
<dbReference type="Proteomes" id="UP000017670">
    <property type="component" value="Unassembled WGS sequence"/>
</dbReference>
<proteinExistence type="predicted"/>
<evidence type="ECO:0000256" key="1">
    <source>
        <dbReference type="SAM" id="Phobius"/>
    </source>
</evidence>
<feature type="transmembrane region" description="Helical" evidence="1">
    <location>
        <begin position="12"/>
        <end position="31"/>
    </location>
</feature>
<reference evidence="2 3" key="1">
    <citation type="submission" date="2013-02" db="EMBL/GenBank/DDBJ databases">
        <title>The Genome Sequence of Acinetobacter beijerinckii CIP 110307.</title>
        <authorList>
            <consortium name="The Broad Institute Genome Sequencing Platform"/>
            <consortium name="The Broad Institute Genome Sequencing Center for Infectious Disease"/>
            <person name="Cerqueira G."/>
            <person name="Feldgarden M."/>
            <person name="Courvalin P."/>
            <person name="Perichon B."/>
            <person name="Grillot-Courvalin C."/>
            <person name="Clermont D."/>
            <person name="Rocha E."/>
            <person name="Yoon E.-J."/>
            <person name="Nemec A."/>
            <person name="Walker B."/>
            <person name="Young S.K."/>
            <person name="Zeng Q."/>
            <person name="Gargeya S."/>
            <person name="Fitzgerald M."/>
            <person name="Haas B."/>
            <person name="Abouelleil A."/>
            <person name="Alvarado L."/>
            <person name="Arachchi H.M."/>
            <person name="Berlin A.M."/>
            <person name="Chapman S.B."/>
            <person name="Dewar J."/>
            <person name="Goldberg J."/>
            <person name="Griggs A."/>
            <person name="Gujja S."/>
            <person name="Hansen M."/>
            <person name="Howarth C."/>
            <person name="Imamovic A."/>
            <person name="Larimer J."/>
            <person name="McCowan C."/>
            <person name="Murphy C."/>
            <person name="Neiman D."/>
            <person name="Pearson M."/>
            <person name="Priest M."/>
            <person name="Roberts A."/>
            <person name="Saif S."/>
            <person name="Shea T."/>
            <person name="Sisk P."/>
            <person name="Sykes S."/>
            <person name="Wortman J."/>
            <person name="Nusbaum C."/>
            <person name="Birren B."/>
        </authorList>
    </citation>
    <scope>NUCLEOTIDE SEQUENCE [LARGE SCALE GENOMIC DNA]</scope>
    <source>
        <strain evidence="2 3">CIP 110307</strain>
    </source>
</reference>
<keyword evidence="1" id="KW-1133">Transmembrane helix</keyword>
<evidence type="ECO:0000313" key="2">
    <source>
        <dbReference type="EMBL" id="ENW02924.1"/>
    </source>
</evidence>